<dbReference type="AlphaFoldDB" id="A0A328AW89"/>
<dbReference type="Proteomes" id="UP000249725">
    <property type="component" value="Unassembled WGS sequence"/>
</dbReference>
<proteinExistence type="predicted"/>
<sequence>MKVQTPAIRLPVRWRGARRELRFGAHNFVALMDETGRVLREFHGIARGPSGAQLRIFGGIVPFAEEYIWGETFHGRTGFYDESFPQGELFAGPPEVVEPKLQAAAALQAAVNARNIRYPWPATLGSNSNAYFATLLAAMDLKDVRLPGQLWAPSAGRRLLADADLKSLVRA</sequence>
<reference evidence="2" key="1">
    <citation type="submission" date="2018-05" db="EMBL/GenBank/DDBJ databases">
        <authorList>
            <person name="Li X."/>
        </authorList>
    </citation>
    <scope>NUCLEOTIDE SEQUENCE [LARGE SCALE GENOMIC DNA]</scope>
    <source>
        <strain evidence="2">YIM 73061</strain>
    </source>
</reference>
<organism evidence="1 2">
    <name type="scientific">Phenylobacterium deserti</name>
    <dbReference type="NCBI Taxonomy" id="1914756"/>
    <lineage>
        <taxon>Bacteria</taxon>
        <taxon>Pseudomonadati</taxon>
        <taxon>Pseudomonadota</taxon>
        <taxon>Alphaproteobacteria</taxon>
        <taxon>Caulobacterales</taxon>
        <taxon>Caulobacteraceae</taxon>
        <taxon>Phenylobacterium</taxon>
    </lineage>
</organism>
<name>A0A328AW89_9CAUL</name>
<comment type="caution">
    <text evidence="1">The sequence shown here is derived from an EMBL/GenBank/DDBJ whole genome shotgun (WGS) entry which is preliminary data.</text>
</comment>
<gene>
    <name evidence="1" type="ORF">DJ018_07945</name>
</gene>
<accession>A0A328AW89</accession>
<keyword evidence="2" id="KW-1185">Reference proteome</keyword>
<protein>
    <submittedName>
        <fullName evidence="1">Uncharacterized protein</fullName>
    </submittedName>
</protein>
<evidence type="ECO:0000313" key="2">
    <source>
        <dbReference type="Proteomes" id="UP000249725"/>
    </source>
</evidence>
<dbReference type="EMBL" id="QFYR01000001">
    <property type="protein sequence ID" value="RAK57834.1"/>
    <property type="molecule type" value="Genomic_DNA"/>
</dbReference>
<evidence type="ECO:0000313" key="1">
    <source>
        <dbReference type="EMBL" id="RAK57834.1"/>
    </source>
</evidence>